<name>A0A0C2XRF0_HEBCY</name>
<proteinExistence type="predicted"/>
<feature type="compositionally biased region" description="Polar residues" evidence="1">
    <location>
        <begin position="363"/>
        <end position="375"/>
    </location>
</feature>
<reference evidence="2 3" key="1">
    <citation type="submission" date="2014-04" db="EMBL/GenBank/DDBJ databases">
        <authorList>
            <consortium name="DOE Joint Genome Institute"/>
            <person name="Kuo A."/>
            <person name="Gay G."/>
            <person name="Dore J."/>
            <person name="Kohler A."/>
            <person name="Nagy L.G."/>
            <person name="Floudas D."/>
            <person name="Copeland A."/>
            <person name="Barry K.W."/>
            <person name="Cichocki N."/>
            <person name="Veneault-Fourrey C."/>
            <person name="LaButti K."/>
            <person name="Lindquist E.A."/>
            <person name="Lipzen A."/>
            <person name="Lundell T."/>
            <person name="Morin E."/>
            <person name="Murat C."/>
            <person name="Sun H."/>
            <person name="Tunlid A."/>
            <person name="Henrissat B."/>
            <person name="Grigoriev I.V."/>
            <person name="Hibbett D.S."/>
            <person name="Martin F."/>
            <person name="Nordberg H.P."/>
            <person name="Cantor M.N."/>
            <person name="Hua S.X."/>
        </authorList>
    </citation>
    <scope>NUCLEOTIDE SEQUENCE [LARGE SCALE GENOMIC DNA]</scope>
    <source>
        <strain evidence="3">h7</strain>
    </source>
</reference>
<feature type="region of interest" description="Disordered" evidence="1">
    <location>
        <begin position="474"/>
        <end position="494"/>
    </location>
</feature>
<sequence length="494" mass="53520">MSTVHTHASSQKGGDAKTTRLIQRRFLGDAYSPFRLSSHPQDLSFIKLRKPASAQGNLQEERPSSEGSKISDNLSSRRTSDPLPTWLASTFMGLSQKHPLRLLLPPGLAQVNSGEQHTNKLASTYSGAALAQSDSMFVPNLPAAPPIPKGPRISHSSGPPPRQFNYAESETFTGSTIATEDLPSSPPLVFSTPGPVYMLKNNPALNASILPPNPCSSSTLYSANIRPGADSSIHDPYYCSDNEDSTLFGVCDDNTDDSASDPLPHELADNPLFLDIFATPGPGYCAARLERFDSPTEDPLKVGSLAFGRGENYEDIDFRWKPFDRKGLGVPPVSERISFAYARSENHLIRDGEEEDLIKPVNVSKTQPNRSTRNASSPPFSPNPFRFTAPAEDSPLPIFPFSMGSQEQLKRLTTPQRPLVPGISLASLAPTSSDPSLRLTLPGTGSAIENGWNPGNRRKENSLGVVSVVNPVNHENEIHSQKSDDSIQSWGIGN</sequence>
<evidence type="ECO:0000313" key="3">
    <source>
        <dbReference type="Proteomes" id="UP000053424"/>
    </source>
</evidence>
<evidence type="ECO:0000313" key="2">
    <source>
        <dbReference type="EMBL" id="KIM40158.1"/>
    </source>
</evidence>
<feature type="region of interest" description="Disordered" evidence="1">
    <location>
        <begin position="54"/>
        <end position="82"/>
    </location>
</feature>
<dbReference type="Proteomes" id="UP000053424">
    <property type="component" value="Unassembled WGS sequence"/>
</dbReference>
<gene>
    <name evidence="2" type="ORF">M413DRAFT_11678</name>
</gene>
<keyword evidence="3" id="KW-1185">Reference proteome</keyword>
<dbReference type="OrthoDB" id="3060221at2759"/>
<feature type="compositionally biased region" description="Polar residues" evidence="1">
    <location>
        <begin position="65"/>
        <end position="77"/>
    </location>
</feature>
<feature type="compositionally biased region" description="Polar residues" evidence="1">
    <location>
        <begin position="1"/>
        <end position="12"/>
    </location>
</feature>
<dbReference type="AlphaFoldDB" id="A0A0C2XRF0"/>
<feature type="compositionally biased region" description="Basic and acidic residues" evidence="1">
    <location>
        <begin position="474"/>
        <end position="485"/>
    </location>
</feature>
<feature type="region of interest" description="Disordered" evidence="1">
    <location>
        <begin position="358"/>
        <end position="389"/>
    </location>
</feature>
<evidence type="ECO:0000256" key="1">
    <source>
        <dbReference type="SAM" id="MobiDB-lite"/>
    </source>
</evidence>
<feature type="region of interest" description="Disordered" evidence="1">
    <location>
        <begin position="1"/>
        <end position="20"/>
    </location>
</feature>
<accession>A0A0C2XRF0</accession>
<dbReference type="HOGENOM" id="CLU_552135_0_0_1"/>
<dbReference type="EMBL" id="KN831783">
    <property type="protein sequence ID" value="KIM40158.1"/>
    <property type="molecule type" value="Genomic_DNA"/>
</dbReference>
<protein>
    <submittedName>
        <fullName evidence="2">Uncharacterized protein</fullName>
    </submittedName>
</protein>
<reference evidence="3" key="2">
    <citation type="submission" date="2015-01" db="EMBL/GenBank/DDBJ databases">
        <title>Evolutionary Origins and Diversification of the Mycorrhizal Mutualists.</title>
        <authorList>
            <consortium name="DOE Joint Genome Institute"/>
            <consortium name="Mycorrhizal Genomics Consortium"/>
            <person name="Kohler A."/>
            <person name="Kuo A."/>
            <person name="Nagy L.G."/>
            <person name="Floudas D."/>
            <person name="Copeland A."/>
            <person name="Barry K.W."/>
            <person name="Cichocki N."/>
            <person name="Veneault-Fourrey C."/>
            <person name="LaButti K."/>
            <person name="Lindquist E.A."/>
            <person name="Lipzen A."/>
            <person name="Lundell T."/>
            <person name="Morin E."/>
            <person name="Murat C."/>
            <person name="Riley R."/>
            <person name="Ohm R."/>
            <person name="Sun H."/>
            <person name="Tunlid A."/>
            <person name="Henrissat B."/>
            <person name="Grigoriev I.V."/>
            <person name="Hibbett D.S."/>
            <person name="Martin F."/>
        </authorList>
    </citation>
    <scope>NUCLEOTIDE SEQUENCE [LARGE SCALE GENOMIC DNA]</scope>
    <source>
        <strain evidence="3">h7</strain>
    </source>
</reference>
<organism evidence="2 3">
    <name type="scientific">Hebeloma cylindrosporum</name>
    <dbReference type="NCBI Taxonomy" id="76867"/>
    <lineage>
        <taxon>Eukaryota</taxon>
        <taxon>Fungi</taxon>
        <taxon>Dikarya</taxon>
        <taxon>Basidiomycota</taxon>
        <taxon>Agaricomycotina</taxon>
        <taxon>Agaricomycetes</taxon>
        <taxon>Agaricomycetidae</taxon>
        <taxon>Agaricales</taxon>
        <taxon>Agaricineae</taxon>
        <taxon>Hymenogastraceae</taxon>
        <taxon>Hebeloma</taxon>
    </lineage>
</organism>